<feature type="domain" description="Right handed beta helix" evidence="2">
    <location>
        <begin position="680"/>
        <end position="849"/>
    </location>
</feature>
<dbReference type="InterPro" id="IPR039448">
    <property type="entry name" value="Beta_helix"/>
</dbReference>
<dbReference type="Gene3D" id="2.60.40.10">
    <property type="entry name" value="Immunoglobulins"/>
    <property type="match status" value="1"/>
</dbReference>
<evidence type="ECO:0000259" key="2">
    <source>
        <dbReference type="Pfam" id="PF13229"/>
    </source>
</evidence>
<dbReference type="Proteomes" id="UP001238163">
    <property type="component" value="Unassembled WGS sequence"/>
</dbReference>
<comment type="caution">
    <text evidence="3">The sequence shown here is derived from an EMBL/GenBank/DDBJ whole genome shotgun (WGS) entry which is preliminary data.</text>
</comment>
<proteinExistence type="predicted"/>
<dbReference type="InterPro" id="IPR012334">
    <property type="entry name" value="Pectin_lyas_fold"/>
</dbReference>
<evidence type="ECO:0000256" key="1">
    <source>
        <dbReference type="SAM" id="SignalP"/>
    </source>
</evidence>
<dbReference type="SUPFAM" id="SSF49899">
    <property type="entry name" value="Concanavalin A-like lectins/glucanases"/>
    <property type="match status" value="2"/>
</dbReference>
<accession>A0AAE4API7</accession>
<dbReference type="RefSeq" id="WP_307264104.1">
    <property type="nucleotide sequence ID" value="NZ_JAUSVL010000001.1"/>
</dbReference>
<dbReference type="SUPFAM" id="SSF51126">
    <property type="entry name" value="Pectin lyase-like"/>
    <property type="match status" value="1"/>
</dbReference>
<dbReference type="EMBL" id="JAUSVL010000001">
    <property type="protein sequence ID" value="MDQ0291384.1"/>
    <property type="molecule type" value="Genomic_DNA"/>
</dbReference>
<reference evidence="3" key="1">
    <citation type="submission" date="2023-07" db="EMBL/GenBank/DDBJ databases">
        <title>Genomic Encyclopedia of Type Strains, Phase IV (KMG-IV): sequencing the most valuable type-strain genomes for metagenomic binning, comparative biology and taxonomic classification.</title>
        <authorList>
            <person name="Goeker M."/>
        </authorList>
    </citation>
    <scope>NUCLEOTIDE SEQUENCE</scope>
    <source>
        <strain evidence="3">DSM 24202</strain>
    </source>
</reference>
<sequence length="1160" mass="126078">MKTRYSCVMWVMAVAGMAVVSAQEPAWSGHWTFDGVLADQSGHSRHVYMATPEYAASASGQALRFTANTATIMDAPELRLAPGFRLACRVRLERLPEGNSWSTLAIKGSHSKGEYYLRVDPANEGQSFAFFINGGGKWEPRVRSNIKAEVGVWYDLEAGWDGQDIWLTVNGETTRTARQGDVKVTYEPIQLGAFDGLLDELSISSPMKSTGVGCWHFAGDLKDASGLGHDFVSTAEARFASVAAGQALELGAAEFSVASNKDLQLAPGLRIACAVLFNEIPEEPTPIVLKENEYMLRVNPKSEGSNFAFFVFMNGKWEPRVSSKVKPQPGMWYYLAASWDGLSQNIEVNGDVSTIMRSGFAEPGDEPLTLGTFNGQVDELLIENPRPAVIRMTDLTTDNMLLRSGRQERLSGVIRNYGRPLAGCEVTLSLPESVVCESATTLTLGPLDSNAAVPVEWTLRSIESKSATAAIRMVTPDGTVESASKMLAFLPETDPDFSARVWNPPVGNVAGARSYYVDAIAGDNSRDGTAPETAWRDFTPVNGRTLGPGERLLIRRGSVLRQELQVSAQGTAEAWAEISTYGEGPRPVIRRDWHINDRCVLISNPDYLAIRGLTVCYAGKGLTVNYSGTGHRGLLIEDCIAHHIEGLYRFNAHGIPEWRDGRGAPGGVTGGIGFGGAPGSDIVFRDCEMFQCSSGFRASGQNVFIDRVFCHDNFTHNTSPHPFLTSVSRAYLLNSIFDASGWHAHAGTMGIMLGGTNGLIIRNSHFLNQPDSGSHDQGGIDFEAGGDGNLIDRCTFRNNAGAAIEVLGLRTPQTRNVEIANSRFDRNNVAHKLGPSEIFIWGGSQNPVVCCSNGIIRNNGYVLTPDVSFFVNQAPKLTRWALADNTEYASWEELDAAMPFNNPPVISIDPEIWTDQRQVTISAEVKDDGRPVGGQLVCVWEQIHGPGRVVFANAAATTTTAEFSAPGDYLLRLKADDGEHWRSAMTTVHVLPAGSAVARAWSFATPLDKEGWSEANLGTKDEAFGEGFTGCISRPVHHVGGGHYVLALLEAGDAHIVSADNLAVELAANRCVGIRFMNSTPATRMRLRFTTEASPEWSDQASQVFEVVPSDNETRLYTIDLTQNAAWRGTLKQLRLDFSADGTPVTGSCRVDYIWVGRDK</sequence>
<dbReference type="Gene3D" id="2.160.20.10">
    <property type="entry name" value="Single-stranded right-handed beta-helix, Pectin lyase-like"/>
    <property type="match status" value="1"/>
</dbReference>
<feature type="signal peptide" evidence="1">
    <location>
        <begin position="1"/>
        <end position="22"/>
    </location>
</feature>
<dbReference type="SMART" id="SM00710">
    <property type="entry name" value="PbH1"/>
    <property type="match status" value="5"/>
</dbReference>
<dbReference type="Pfam" id="PF13229">
    <property type="entry name" value="Beta_helix"/>
    <property type="match status" value="1"/>
</dbReference>
<name>A0AAE4API7_9BACT</name>
<organism evidence="3 4">
    <name type="scientific">Oligosphaera ethanolica</name>
    <dbReference type="NCBI Taxonomy" id="760260"/>
    <lineage>
        <taxon>Bacteria</taxon>
        <taxon>Pseudomonadati</taxon>
        <taxon>Lentisphaerota</taxon>
        <taxon>Oligosphaeria</taxon>
        <taxon>Oligosphaerales</taxon>
        <taxon>Oligosphaeraceae</taxon>
        <taxon>Oligosphaera</taxon>
    </lineage>
</organism>
<protein>
    <recommendedName>
        <fullName evidence="2">Right handed beta helix domain-containing protein</fullName>
    </recommendedName>
</protein>
<dbReference type="InterPro" id="IPR011050">
    <property type="entry name" value="Pectin_lyase_fold/virulence"/>
</dbReference>
<gene>
    <name evidence="3" type="ORF">J3R75_003491</name>
</gene>
<dbReference type="InterPro" id="IPR013320">
    <property type="entry name" value="ConA-like_dom_sf"/>
</dbReference>
<dbReference type="Gene3D" id="2.60.120.200">
    <property type="match status" value="2"/>
</dbReference>
<evidence type="ECO:0000313" key="3">
    <source>
        <dbReference type="EMBL" id="MDQ0291384.1"/>
    </source>
</evidence>
<feature type="chain" id="PRO_5041977110" description="Right handed beta helix domain-containing protein" evidence="1">
    <location>
        <begin position="23"/>
        <end position="1160"/>
    </location>
</feature>
<dbReference type="InterPro" id="IPR006626">
    <property type="entry name" value="PbH1"/>
</dbReference>
<keyword evidence="1" id="KW-0732">Signal</keyword>
<dbReference type="InterPro" id="IPR013783">
    <property type="entry name" value="Ig-like_fold"/>
</dbReference>
<evidence type="ECO:0000313" key="4">
    <source>
        <dbReference type="Proteomes" id="UP001238163"/>
    </source>
</evidence>
<dbReference type="AlphaFoldDB" id="A0AAE4API7"/>
<dbReference type="Pfam" id="PF13385">
    <property type="entry name" value="Laminin_G_3"/>
    <property type="match status" value="1"/>
</dbReference>
<keyword evidence="4" id="KW-1185">Reference proteome</keyword>